<gene>
    <name evidence="1" type="ORF">BGZ80_004016</name>
</gene>
<dbReference type="AlphaFoldDB" id="A0A9P6N406"/>
<dbReference type="Proteomes" id="UP000703661">
    <property type="component" value="Unassembled WGS sequence"/>
</dbReference>
<dbReference type="EMBL" id="JAAAID010000021">
    <property type="protein sequence ID" value="KAG0024350.1"/>
    <property type="molecule type" value="Genomic_DNA"/>
</dbReference>
<accession>A0A9P6N406</accession>
<reference evidence="1" key="1">
    <citation type="journal article" date="2020" name="Fungal Divers.">
        <title>Resolving the Mortierellaceae phylogeny through synthesis of multi-gene phylogenetics and phylogenomics.</title>
        <authorList>
            <person name="Vandepol N."/>
            <person name="Liber J."/>
            <person name="Desiro A."/>
            <person name="Na H."/>
            <person name="Kennedy M."/>
            <person name="Barry K."/>
            <person name="Grigoriev I.V."/>
            <person name="Miller A.N."/>
            <person name="O'Donnell K."/>
            <person name="Stajich J.E."/>
            <person name="Bonito G."/>
        </authorList>
    </citation>
    <scope>NUCLEOTIDE SEQUENCE</scope>
    <source>
        <strain evidence="1">NRRL 2769</strain>
    </source>
</reference>
<dbReference type="SUPFAM" id="SSF48439">
    <property type="entry name" value="Protein prenylyltransferase"/>
    <property type="match status" value="1"/>
</dbReference>
<evidence type="ECO:0000313" key="2">
    <source>
        <dbReference type="Proteomes" id="UP000703661"/>
    </source>
</evidence>
<evidence type="ECO:0000313" key="1">
    <source>
        <dbReference type="EMBL" id="KAG0024350.1"/>
    </source>
</evidence>
<proteinExistence type="predicted"/>
<protein>
    <submittedName>
        <fullName evidence="1">Uncharacterized protein</fullName>
    </submittedName>
</protein>
<keyword evidence="2" id="KW-1185">Reference proteome</keyword>
<sequence>MAAELRLANTSITTLDPSLTKDVLYERLVDILNKNEIDEIGILPFLPQAEESTGGNDVYPFIVQERGTKLGIPIFCWVPLLDASYAALKDACKISRPHLASEATPDLSKWWTDPEHLGRHWWAASLESRCDTTTDRVRLQPLMEEFKRMRTHMERNISDHSTLQHFQQCMIQLSGKWIVQRKESFVRNEQQSIELNGPKEIVLQWTRPELAARRKRRDDWYISHETQAIGTSTSVYKSAIKSAVPISITEDENGDIDIDADEITWASFPWVVKLWISELRRARSLIETYPGHESLWYHLRFIHYGLRWLDCEMDFGDTQHVSLAKQQVEELHNLFVSLVTENAYVDQLLLHEKTETSVSIDDEGQKQGQLADKYLTWVGQL</sequence>
<organism evidence="1 2">
    <name type="scientific">Entomortierella chlamydospora</name>
    <dbReference type="NCBI Taxonomy" id="101097"/>
    <lineage>
        <taxon>Eukaryota</taxon>
        <taxon>Fungi</taxon>
        <taxon>Fungi incertae sedis</taxon>
        <taxon>Mucoromycota</taxon>
        <taxon>Mortierellomycotina</taxon>
        <taxon>Mortierellomycetes</taxon>
        <taxon>Mortierellales</taxon>
        <taxon>Mortierellaceae</taxon>
        <taxon>Entomortierella</taxon>
    </lineage>
</organism>
<name>A0A9P6N406_9FUNG</name>
<comment type="caution">
    <text evidence="1">The sequence shown here is derived from an EMBL/GenBank/DDBJ whole genome shotgun (WGS) entry which is preliminary data.</text>
</comment>